<accession>A0A1I3RVL4</accession>
<keyword evidence="2" id="KW-1185">Reference proteome</keyword>
<dbReference type="AlphaFoldDB" id="A0A1I3RVL4"/>
<reference evidence="2" key="1">
    <citation type="submission" date="2016-10" db="EMBL/GenBank/DDBJ databases">
        <authorList>
            <person name="Varghese N."/>
            <person name="Submissions S."/>
        </authorList>
    </citation>
    <scope>NUCLEOTIDE SEQUENCE [LARGE SCALE GENOMIC DNA]</scope>
    <source>
        <strain evidence="2">DSM 21857</strain>
    </source>
</reference>
<evidence type="ECO:0000313" key="2">
    <source>
        <dbReference type="Proteomes" id="UP000242763"/>
    </source>
</evidence>
<protein>
    <submittedName>
        <fullName evidence="1">Uncharacterized protein</fullName>
    </submittedName>
</protein>
<evidence type="ECO:0000313" key="1">
    <source>
        <dbReference type="EMBL" id="SFJ50644.1"/>
    </source>
</evidence>
<dbReference type="EMBL" id="FORF01000024">
    <property type="protein sequence ID" value="SFJ50644.1"/>
    <property type="molecule type" value="Genomic_DNA"/>
</dbReference>
<proteinExistence type="predicted"/>
<sequence>MATIRKLRGRWQAQVRRRGMKPRAKSFDSKLEAEKWARDLEAQVDRFGSAPDIKMLETTTLGAFLEHGS</sequence>
<dbReference type="Proteomes" id="UP000242763">
    <property type="component" value="Unassembled WGS sequence"/>
</dbReference>
<organism evidence="1 2">
    <name type="scientific">Aquamicrobium aerolatum DSM 21857</name>
    <dbReference type="NCBI Taxonomy" id="1121003"/>
    <lineage>
        <taxon>Bacteria</taxon>
        <taxon>Pseudomonadati</taxon>
        <taxon>Pseudomonadota</taxon>
        <taxon>Alphaproteobacteria</taxon>
        <taxon>Hyphomicrobiales</taxon>
        <taxon>Phyllobacteriaceae</taxon>
        <taxon>Aerobium</taxon>
    </lineage>
</organism>
<name>A0A1I3RVL4_9HYPH</name>
<gene>
    <name evidence="1" type="ORF">SAMN03080618_03173</name>
</gene>
<dbReference type="STRING" id="1121003.SAMN03080618_03173"/>